<reference evidence="2 3" key="1">
    <citation type="submission" date="2023-07" db="EMBL/GenBank/DDBJ databases">
        <title>Genomic Encyclopedia of Type Strains, Phase IV (KMG-IV): sequencing the most valuable type-strain genomes for metagenomic binning, comparative biology and taxonomic classification.</title>
        <authorList>
            <person name="Goeker M."/>
        </authorList>
    </citation>
    <scope>NUCLEOTIDE SEQUENCE [LARGE SCALE GENOMIC DNA]</scope>
    <source>
        <strain evidence="2 3">DSM 19922</strain>
    </source>
</reference>
<organism evidence="2 3">
    <name type="scientific">Azospirillum picis</name>
    <dbReference type="NCBI Taxonomy" id="488438"/>
    <lineage>
        <taxon>Bacteria</taxon>
        <taxon>Pseudomonadati</taxon>
        <taxon>Pseudomonadota</taxon>
        <taxon>Alphaproteobacteria</taxon>
        <taxon>Rhodospirillales</taxon>
        <taxon>Azospirillaceae</taxon>
        <taxon>Azospirillum</taxon>
    </lineage>
</organism>
<dbReference type="InterPro" id="IPR047715">
    <property type="entry name" value="EboA_dom"/>
</dbReference>
<proteinExistence type="predicted"/>
<gene>
    <name evidence="2" type="ORF">QO018_003649</name>
</gene>
<keyword evidence="3" id="KW-1185">Reference proteome</keyword>
<feature type="compositionally biased region" description="Low complexity" evidence="1">
    <location>
        <begin position="210"/>
        <end position="220"/>
    </location>
</feature>
<evidence type="ECO:0000313" key="3">
    <source>
        <dbReference type="Proteomes" id="UP001244552"/>
    </source>
</evidence>
<accession>A0ABU0MMT6</accession>
<dbReference type="NCBIfam" id="NF035938">
    <property type="entry name" value="EboA_domain"/>
    <property type="match status" value="1"/>
</dbReference>
<dbReference type="EMBL" id="JAUSVU010000013">
    <property type="protein sequence ID" value="MDQ0534772.1"/>
    <property type="molecule type" value="Genomic_DNA"/>
</dbReference>
<comment type="caution">
    <text evidence="2">The sequence shown here is derived from an EMBL/GenBank/DDBJ whole genome shotgun (WGS) entry which is preliminary data.</text>
</comment>
<evidence type="ECO:0000313" key="2">
    <source>
        <dbReference type="EMBL" id="MDQ0534772.1"/>
    </source>
</evidence>
<feature type="region of interest" description="Disordered" evidence="1">
    <location>
        <begin position="202"/>
        <end position="234"/>
    </location>
</feature>
<evidence type="ECO:0000256" key="1">
    <source>
        <dbReference type="SAM" id="MobiDB-lite"/>
    </source>
</evidence>
<name>A0ABU0MMT6_9PROT</name>
<sequence>MQPLQPVINALVAARDPDSAAWLASITTAPPLPGSPAFMRAFAMAGRRLRGATALSDGEQAVLRFLGIARPDCWPLQRLLRAGMLAAAVDASGDEAAARLTSAFRTSDNEERATILQSLVLLPSPDRFAPLAADACRSSVQPVFEAIAADNGFPASHFTDLAFNQMVLKAVFTGLALARVVGLELRTTAVLRRMAADFRSERRAAGRPVPADLDALLADPPDAPPCAPPDSSHR</sequence>
<protein>
    <submittedName>
        <fullName evidence="2">Uncharacterized protein</fullName>
    </submittedName>
</protein>
<dbReference type="Proteomes" id="UP001244552">
    <property type="component" value="Unassembled WGS sequence"/>
</dbReference>